<sequence>MRFKRALSIFAIFFLFAGVTSRSLADEGMWMPHQMKDLNLKDLGFKMNPDDLYKKDGTGLMSAVVYLGGGTGGFVSREGLILTNHHVAFGALQQASTEKKDYIKNGFIAWRKDEEISAKGYNADVLLGYEKVTNEILSSISPQMSYIEKYNAIDRAKKKLIAREEKKGKDIRCTVASMYSGNEYYFFRFKRIKDIRLAYAPPQDLGTFGGDIDNWMWPRHTCDFTFLRAYVSEDNVGVDFSQDNVPYKPKSVLKISIDGFEEGDFTFVMGYPGRTYRNYTLSELQFDMDAMLKRMEIYKDTIAFFEKAGEESREIQIKYARVITGLNNSLKNYQGKIEGMGKTSVVDRKKSQEKDFLEWVNKDRERQKESGEILGNIKDFMQKYSVYYWKNNLLSGLVSSYFGSTVLAQGYKVWRTVEERQKPDMEREPSYQERDLPYIKMRIKLAEKGYDLKTDRSFLKYTLKKLLDYPEDQVPAAFKEIIGKHAEKAVDDYVDGLYDKTSLANPKKRLEFLDKKPAELMKLNDPILNLAAELEKEMKVLREEKKALDQERLEMKKIYVDSLMKLKEGRIAPDANSTIRFTYGFVEGYYPKDAVYYLPQTALKGVIEKDTGKFPFHVPEKLKELHKKKDFGPYIDKKLKDIPACFLNTTNVTGGNSGSPTLNAKGEQVGIIFDMTYESVIGDYYIVPELQRTISVDIRYVLFITDKFSGAKHIIKELGY</sequence>
<dbReference type="PANTHER" id="PTHR38469:SF1">
    <property type="entry name" value="PERIPLASMIC PEPTIDASE SUBFAMILY S1B"/>
    <property type="match status" value="1"/>
</dbReference>
<evidence type="ECO:0000256" key="5">
    <source>
        <dbReference type="ARBA" id="ARBA00022801"/>
    </source>
</evidence>
<evidence type="ECO:0000256" key="2">
    <source>
        <dbReference type="ARBA" id="ARBA00022438"/>
    </source>
</evidence>
<feature type="coiled-coil region" evidence="6">
    <location>
        <begin position="531"/>
        <end position="558"/>
    </location>
</feature>
<dbReference type="InterPro" id="IPR009003">
    <property type="entry name" value="Peptidase_S1_PA"/>
</dbReference>
<dbReference type="InterPro" id="IPR019500">
    <property type="entry name" value="Pep_S46"/>
</dbReference>
<evidence type="ECO:0000256" key="1">
    <source>
        <dbReference type="ARBA" id="ARBA00010491"/>
    </source>
</evidence>
<keyword evidence="2" id="KW-0031">Aminopeptidase</keyword>
<protein>
    <recommendedName>
        <fullName evidence="8">Dipeptidyl-peptidase</fullName>
    </recommendedName>
</protein>
<comment type="caution">
    <text evidence="7">The sequence shown here is derived from an EMBL/GenBank/DDBJ whole genome shotgun (WGS) entry which is preliminary data.</text>
</comment>
<dbReference type="EMBL" id="LAZR01015281">
    <property type="protein sequence ID" value="KKM13855.1"/>
    <property type="molecule type" value="Genomic_DNA"/>
</dbReference>
<dbReference type="GO" id="GO:0008239">
    <property type="term" value="F:dipeptidyl-peptidase activity"/>
    <property type="evidence" value="ECO:0007669"/>
    <property type="project" value="InterPro"/>
</dbReference>
<keyword evidence="3" id="KW-0645">Protease</keyword>
<evidence type="ECO:0000313" key="7">
    <source>
        <dbReference type="EMBL" id="KKM13855.1"/>
    </source>
</evidence>
<comment type="similarity">
    <text evidence="1">Belongs to the peptidase S46 family.</text>
</comment>
<accession>A0A0F9KEX8</accession>
<evidence type="ECO:0000256" key="4">
    <source>
        <dbReference type="ARBA" id="ARBA00022729"/>
    </source>
</evidence>
<dbReference type="SUPFAM" id="SSF50494">
    <property type="entry name" value="Trypsin-like serine proteases"/>
    <property type="match status" value="1"/>
</dbReference>
<evidence type="ECO:0000256" key="3">
    <source>
        <dbReference type="ARBA" id="ARBA00022670"/>
    </source>
</evidence>
<keyword evidence="6" id="KW-0175">Coiled coil</keyword>
<name>A0A0F9KEX8_9ZZZZ</name>
<reference evidence="7" key="1">
    <citation type="journal article" date="2015" name="Nature">
        <title>Complex archaea that bridge the gap between prokaryotes and eukaryotes.</title>
        <authorList>
            <person name="Spang A."/>
            <person name="Saw J.H."/>
            <person name="Jorgensen S.L."/>
            <person name="Zaremba-Niedzwiedzka K."/>
            <person name="Martijn J."/>
            <person name="Lind A.E."/>
            <person name="van Eijk R."/>
            <person name="Schleper C."/>
            <person name="Guy L."/>
            <person name="Ettema T.J."/>
        </authorList>
    </citation>
    <scope>NUCLEOTIDE SEQUENCE</scope>
</reference>
<dbReference type="PANTHER" id="PTHR38469">
    <property type="entry name" value="PERIPLASMIC PEPTIDASE SUBFAMILY S1B"/>
    <property type="match status" value="1"/>
</dbReference>
<dbReference type="GO" id="GO:0070009">
    <property type="term" value="F:serine-type aminopeptidase activity"/>
    <property type="evidence" value="ECO:0007669"/>
    <property type="project" value="InterPro"/>
</dbReference>
<evidence type="ECO:0000256" key="6">
    <source>
        <dbReference type="SAM" id="Coils"/>
    </source>
</evidence>
<evidence type="ECO:0008006" key="8">
    <source>
        <dbReference type="Google" id="ProtNLM"/>
    </source>
</evidence>
<keyword evidence="4" id="KW-0732">Signal</keyword>
<gene>
    <name evidence="7" type="ORF">LCGC14_1711980</name>
</gene>
<dbReference type="Pfam" id="PF10459">
    <property type="entry name" value="Peptidase_S46"/>
    <property type="match status" value="1"/>
</dbReference>
<dbReference type="GO" id="GO:0006508">
    <property type="term" value="P:proteolysis"/>
    <property type="evidence" value="ECO:0007669"/>
    <property type="project" value="UniProtKB-KW"/>
</dbReference>
<keyword evidence="5" id="KW-0378">Hydrolase</keyword>
<dbReference type="AlphaFoldDB" id="A0A0F9KEX8"/>
<organism evidence="7">
    <name type="scientific">marine sediment metagenome</name>
    <dbReference type="NCBI Taxonomy" id="412755"/>
    <lineage>
        <taxon>unclassified sequences</taxon>
        <taxon>metagenomes</taxon>
        <taxon>ecological metagenomes</taxon>
    </lineage>
</organism>
<proteinExistence type="inferred from homology"/>